<dbReference type="EMBL" id="KN832976">
    <property type="protein sequence ID" value="KIM88538.1"/>
    <property type="molecule type" value="Genomic_DNA"/>
</dbReference>
<evidence type="ECO:0000256" key="4">
    <source>
        <dbReference type="ARBA" id="ARBA00022801"/>
    </source>
</evidence>
<dbReference type="GO" id="GO:0046872">
    <property type="term" value="F:metal ion binding"/>
    <property type="evidence" value="ECO:0007669"/>
    <property type="project" value="UniProtKB-KW"/>
</dbReference>
<keyword evidence="4" id="KW-0378">Hydrolase</keyword>
<dbReference type="CDD" id="cd01310">
    <property type="entry name" value="TatD_DNAse"/>
    <property type="match status" value="1"/>
</dbReference>
<feature type="binding site" evidence="5">
    <location>
        <position position="195"/>
    </location>
    <ligand>
        <name>a divalent metal cation</name>
        <dbReference type="ChEBI" id="CHEBI:60240"/>
        <label>2</label>
    </ligand>
</feature>
<dbReference type="GO" id="GO:0008296">
    <property type="term" value="F:3'-5'-DNA exonuclease activity"/>
    <property type="evidence" value="ECO:0007669"/>
    <property type="project" value="TreeGrafter"/>
</dbReference>
<comment type="similarity">
    <text evidence="1">Belongs to the metallo-dependent hydrolases superfamily. TatD-type hydrolase family.</text>
</comment>
<evidence type="ECO:0000313" key="7">
    <source>
        <dbReference type="Proteomes" id="UP000054166"/>
    </source>
</evidence>
<dbReference type="InParanoid" id="A0A0C3BPU2"/>
<name>A0A0C3BPU2_PILCF</name>
<dbReference type="Gene3D" id="3.20.20.140">
    <property type="entry name" value="Metal-dependent hydrolases"/>
    <property type="match status" value="1"/>
</dbReference>
<dbReference type="FunCoup" id="A0A0C3BPU2">
    <property type="interactions" value="230"/>
</dbReference>
<dbReference type="OrthoDB" id="6079689at2759"/>
<evidence type="ECO:0008006" key="8">
    <source>
        <dbReference type="Google" id="ProtNLM"/>
    </source>
</evidence>
<dbReference type="Proteomes" id="UP000054166">
    <property type="component" value="Unassembled WGS sequence"/>
</dbReference>
<keyword evidence="3 5" id="KW-0479">Metal-binding</keyword>
<dbReference type="InterPro" id="IPR050891">
    <property type="entry name" value="TatD-type_Hydrolase"/>
</dbReference>
<sequence length="336" mass="37181">MPVETIPAKHASLGNFRFIVNLTDPVFRGVHRGRRKHEDDFEAMLERSRAAGVKSMVITGGSLKESKQALELAKKYGLFATAGCHPTRSTEFDKYHGGPEAYLDALDKLIEENMKGNGRVVAVGECGLDYDRTHFASEDVQKEHFRSQLALAKKHHLPLFLHSRAAHADFVEILREAGFGEDGGRALGAKGGVVHSFTGSVEEVIEYQDMGFHVSVNGCSMKTEDNLKAAAAIRPDKILFETDAPWCSMTSTHASKTRLDSLPNSLRSLYLPPATQPERFVLGKAVKGRNEPMAIGAVAWVIHRLNEGIPFEKVTEKAWKNTIELFQLEELELGTQ</sequence>
<feature type="binding site" evidence="5">
    <location>
        <position position="162"/>
    </location>
    <ligand>
        <name>a divalent metal cation</name>
        <dbReference type="ChEBI" id="CHEBI:60240"/>
        <label>2</label>
    </ligand>
</feature>
<dbReference type="SUPFAM" id="SSF51556">
    <property type="entry name" value="Metallo-dependent hydrolases"/>
    <property type="match status" value="1"/>
</dbReference>
<dbReference type="AlphaFoldDB" id="A0A0C3BPU2"/>
<reference evidence="7" key="2">
    <citation type="submission" date="2015-01" db="EMBL/GenBank/DDBJ databases">
        <title>Evolutionary Origins and Diversification of the Mycorrhizal Mutualists.</title>
        <authorList>
            <consortium name="DOE Joint Genome Institute"/>
            <consortium name="Mycorrhizal Genomics Consortium"/>
            <person name="Kohler A."/>
            <person name="Kuo A."/>
            <person name="Nagy L.G."/>
            <person name="Floudas D."/>
            <person name="Copeland A."/>
            <person name="Barry K.W."/>
            <person name="Cichocki N."/>
            <person name="Veneault-Fourrey C."/>
            <person name="LaButti K."/>
            <person name="Lindquist E.A."/>
            <person name="Lipzen A."/>
            <person name="Lundell T."/>
            <person name="Morin E."/>
            <person name="Murat C."/>
            <person name="Riley R."/>
            <person name="Ohm R."/>
            <person name="Sun H."/>
            <person name="Tunlid A."/>
            <person name="Henrissat B."/>
            <person name="Grigoriev I.V."/>
            <person name="Hibbett D.S."/>
            <person name="Martin F."/>
        </authorList>
    </citation>
    <scope>NUCLEOTIDE SEQUENCE [LARGE SCALE GENOMIC DNA]</scope>
    <source>
        <strain evidence="7">F 1598</strain>
    </source>
</reference>
<dbReference type="InterPro" id="IPR001130">
    <property type="entry name" value="TatD-like"/>
</dbReference>
<reference evidence="6 7" key="1">
    <citation type="submission" date="2014-04" db="EMBL/GenBank/DDBJ databases">
        <authorList>
            <consortium name="DOE Joint Genome Institute"/>
            <person name="Kuo A."/>
            <person name="Tarkka M."/>
            <person name="Buscot F."/>
            <person name="Kohler A."/>
            <person name="Nagy L.G."/>
            <person name="Floudas D."/>
            <person name="Copeland A."/>
            <person name="Barry K.W."/>
            <person name="Cichocki N."/>
            <person name="Veneault-Fourrey C."/>
            <person name="LaButti K."/>
            <person name="Lindquist E.A."/>
            <person name="Lipzen A."/>
            <person name="Lundell T."/>
            <person name="Morin E."/>
            <person name="Murat C."/>
            <person name="Sun H."/>
            <person name="Tunlid A."/>
            <person name="Henrissat B."/>
            <person name="Grigoriev I.V."/>
            <person name="Hibbett D.S."/>
            <person name="Martin F."/>
            <person name="Nordberg H.P."/>
            <person name="Cantor M.N."/>
            <person name="Hua S.X."/>
        </authorList>
    </citation>
    <scope>NUCLEOTIDE SEQUENCE [LARGE SCALE GENOMIC DNA]</scope>
    <source>
        <strain evidence="6 7">F 1598</strain>
    </source>
</reference>
<evidence type="ECO:0000256" key="1">
    <source>
        <dbReference type="ARBA" id="ARBA00009275"/>
    </source>
</evidence>
<organism evidence="6 7">
    <name type="scientific">Piloderma croceum (strain F 1598)</name>
    <dbReference type="NCBI Taxonomy" id="765440"/>
    <lineage>
        <taxon>Eukaryota</taxon>
        <taxon>Fungi</taxon>
        <taxon>Dikarya</taxon>
        <taxon>Basidiomycota</taxon>
        <taxon>Agaricomycotina</taxon>
        <taxon>Agaricomycetes</taxon>
        <taxon>Agaricomycetidae</taxon>
        <taxon>Atheliales</taxon>
        <taxon>Atheliaceae</taxon>
        <taxon>Piloderma</taxon>
    </lineage>
</organism>
<accession>A0A0C3BPU2</accession>
<feature type="binding site" evidence="5">
    <location>
        <position position="125"/>
    </location>
    <ligand>
        <name>a divalent metal cation</name>
        <dbReference type="ChEBI" id="CHEBI:60240"/>
        <label>1</label>
    </ligand>
</feature>
<dbReference type="Pfam" id="PF01026">
    <property type="entry name" value="TatD_DNase"/>
    <property type="match status" value="1"/>
</dbReference>
<feature type="binding site" evidence="5">
    <location>
        <position position="243"/>
    </location>
    <ligand>
        <name>a divalent metal cation</name>
        <dbReference type="ChEBI" id="CHEBI:60240"/>
        <label>1</label>
    </ligand>
</feature>
<keyword evidence="2" id="KW-0540">Nuclease</keyword>
<keyword evidence="7" id="KW-1185">Reference proteome</keyword>
<dbReference type="PANTHER" id="PTHR10060">
    <property type="entry name" value="TATD FAMILY DEOXYRIBONUCLEASE"/>
    <property type="match status" value="1"/>
</dbReference>
<dbReference type="InterPro" id="IPR032466">
    <property type="entry name" value="Metal_Hydrolase"/>
</dbReference>
<feature type="binding site" evidence="5">
    <location>
        <position position="31"/>
    </location>
    <ligand>
        <name>a divalent metal cation</name>
        <dbReference type="ChEBI" id="CHEBI:60240"/>
        <label>1</label>
    </ligand>
</feature>
<evidence type="ECO:0000313" key="6">
    <source>
        <dbReference type="EMBL" id="KIM88538.1"/>
    </source>
</evidence>
<dbReference type="PANTHER" id="PTHR10060:SF15">
    <property type="entry name" value="DEOXYRIBONUCLEASE TATDN1"/>
    <property type="match status" value="1"/>
</dbReference>
<proteinExistence type="inferred from homology"/>
<protein>
    <recommendedName>
        <fullName evidence="8">Mg-dependent DNase</fullName>
    </recommendedName>
</protein>
<dbReference type="STRING" id="765440.A0A0C3BPU2"/>
<evidence type="ECO:0000256" key="5">
    <source>
        <dbReference type="PIRSR" id="PIRSR005902-1"/>
    </source>
</evidence>
<dbReference type="HOGENOM" id="CLU_031506_1_0_1"/>
<evidence type="ECO:0000256" key="3">
    <source>
        <dbReference type="ARBA" id="ARBA00022723"/>
    </source>
</evidence>
<evidence type="ECO:0000256" key="2">
    <source>
        <dbReference type="ARBA" id="ARBA00022722"/>
    </source>
</evidence>
<dbReference type="GO" id="GO:0005829">
    <property type="term" value="C:cytosol"/>
    <property type="evidence" value="ECO:0007669"/>
    <property type="project" value="TreeGrafter"/>
</dbReference>
<gene>
    <name evidence="6" type="ORF">PILCRDRAFT_769468</name>
</gene>
<dbReference type="PIRSF" id="PIRSF005902">
    <property type="entry name" value="DNase_TatD"/>
    <property type="match status" value="1"/>
</dbReference>